<feature type="region of interest" description="Disordered" evidence="2">
    <location>
        <begin position="325"/>
        <end position="356"/>
    </location>
</feature>
<keyword evidence="3" id="KW-0472">Membrane</keyword>
<dbReference type="Gene3D" id="3.40.630.190">
    <property type="entry name" value="LCP protein"/>
    <property type="match status" value="1"/>
</dbReference>
<dbReference type="NCBIfam" id="TIGR00350">
    <property type="entry name" value="lytR_cpsA_psr"/>
    <property type="match status" value="1"/>
</dbReference>
<dbReference type="InterPro" id="IPR004474">
    <property type="entry name" value="LytR_CpsA_psr"/>
</dbReference>
<feature type="transmembrane region" description="Helical" evidence="3">
    <location>
        <begin position="18"/>
        <end position="39"/>
    </location>
</feature>
<evidence type="ECO:0000256" key="2">
    <source>
        <dbReference type="SAM" id="MobiDB-lite"/>
    </source>
</evidence>
<dbReference type="AlphaFoldDB" id="A0A4R4SER1"/>
<comment type="caution">
    <text evidence="5">The sequence shown here is derived from an EMBL/GenBank/DDBJ whole genome shotgun (WGS) entry which is preliminary data.</text>
</comment>
<protein>
    <submittedName>
        <fullName evidence="5">LytR family transcriptional regulator</fullName>
    </submittedName>
</protein>
<proteinExistence type="inferred from homology"/>
<keyword evidence="3" id="KW-0812">Transmembrane</keyword>
<dbReference type="PANTHER" id="PTHR33392:SF6">
    <property type="entry name" value="POLYISOPRENYL-TEICHOIC ACID--PEPTIDOGLYCAN TEICHOIC ACID TRANSFERASE TAGU"/>
    <property type="match status" value="1"/>
</dbReference>
<dbReference type="OrthoDB" id="9782542at2"/>
<feature type="compositionally biased region" description="Basic and acidic residues" evidence="2">
    <location>
        <begin position="346"/>
        <end position="356"/>
    </location>
</feature>
<dbReference type="PANTHER" id="PTHR33392">
    <property type="entry name" value="POLYISOPRENYL-TEICHOIC ACID--PEPTIDOGLYCAN TEICHOIC ACID TRANSFERASE TAGU"/>
    <property type="match status" value="1"/>
</dbReference>
<evidence type="ECO:0000313" key="5">
    <source>
        <dbReference type="EMBL" id="TDC59783.1"/>
    </source>
</evidence>
<evidence type="ECO:0000259" key="4">
    <source>
        <dbReference type="Pfam" id="PF03816"/>
    </source>
</evidence>
<keyword evidence="6" id="KW-1185">Reference proteome</keyword>
<reference evidence="5 6" key="1">
    <citation type="submission" date="2019-03" db="EMBL/GenBank/DDBJ databases">
        <title>Draft genome sequences of novel Actinobacteria.</title>
        <authorList>
            <person name="Sahin N."/>
            <person name="Ay H."/>
            <person name="Saygin H."/>
        </authorList>
    </citation>
    <scope>NUCLEOTIDE SEQUENCE [LARGE SCALE GENOMIC DNA]</scope>
    <source>
        <strain evidence="5 6">DSM 41900</strain>
    </source>
</reference>
<evidence type="ECO:0000313" key="6">
    <source>
        <dbReference type="Proteomes" id="UP000295345"/>
    </source>
</evidence>
<keyword evidence="3" id="KW-1133">Transmembrane helix</keyword>
<name>A0A4R4SER1_9ACTN</name>
<feature type="non-terminal residue" evidence="5">
    <location>
        <position position="1"/>
    </location>
</feature>
<dbReference type="InterPro" id="IPR050922">
    <property type="entry name" value="LytR/CpsA/Psr_CW_biosynth"/>
</dbReference>
<dbReference type="Proteomes" id="UP000295345">
    <property type="component" value="Unassembled WGS sequence"/>
</dbReference>
<dbReference type="Pfam" id="PF03816">
    <property type="entry name" value="LytR_cpsA_psr"/>
    <property type="match status" value="1"/>
</dbReference>
<sequence length="356" mass="38270">PKVDGGSARRRLWRVVRVGAMCLALLVLLAGAGLTALYVKFDRNISHVDIDRALGRDRPEDSPNGSLDLLVLGSDSRAGTHGAYGQHKGARADTAMIVHLNEARDAATVVSIPRDTLVDRPACERPGGGTEPARERVMFNESYSVGGPACAVKTVEELSGVRMDHYVEVDFKGFSQLVDTLGGVEVTTTQAVRDEDSDLDLAAGTHTLDGEQALALVRTRKALADGSDLGRIRLQHSFVRALARQVGGIGLLGDPRRLYEIADTTTRSVTTDSGLASASKLVGLARTLKGIDPDEMNMLTLPVALDPRDRNRVVPLDRQSREVWSALREDRPVPRNATEGSAAEPQSREGEIIAGE</sequence>
<evidence type="ECO:0000256" key="1">
    <source>
        <dbReference type="ARBA" id="ARBA00006068"/>
    </source>
</evidence>
<evidence type="ECO:0000256" key="3">
    <source>
        <dbReference type="SAM" id="Phobius"/>
    </source>
</evidence>
<dbReference type="EMBL" id="SMKI01000856">
    <property type="protein sequence ID" value="TDC59783.1"/>
    <property type="molecule type" value="Genomic_DNA"/>
</dbReference>
<comment type="similarity">
    <text evidence="1">Belongs to the LytR/CpsA/Psr (LCP) family.</text>
</comment>
<organism evidence="5 6">
    <name type="scientific">Streptomyces hainanensis</name>
    <dbReference type="NCBI Taxonomy" id="402648"/>
    <lineage>
        <taxon>Bacteria</taxon>
        <taxon>Bacillati</taxon>
        <taxon>Actinomycetota</taxon>
        <taxon>Actinomycetes</taxon>
        <taxon>Kitasatosporales</taxon>
        <taxon>Streptomycetaceae</taxon>
        <taxon>Streptomyces</taxon>
    </lineage>
</organism>
<accession>A0A4R4SER1</accession>
<feature type="domain" description="Cell envelope-related transcriptional attenuator" evidence="4">
    <location>
        <begin position="91"/>
        <end position="246"/>
    </location>
</feature>
<gene>
    <name evidence="5" type="ORF">E1283_36455</name>
</gene>